<feature type="transmembrane region" description="Helical" evidence="1">
    <location>
        <begin position="201"/>
        <end position="223"/>
    </location>
</feature>
<dbReference type="AlphaFoldDB" id="A0A2L0D661"/>
<organism evidence="2 3">
    <name type="scientific">Streptococcus pluranimalium</name>
    <dbReference type="NCBI Taxonomy" id="82348"/>
    <lineage>
        <taxon>Bacteria</taxon>
        <taxon>Bacillati</taxon>
        <taxon>Bacillota</taxon>
        <taxon>Bacilli</taxon>
        <taxon>Lactobacillales</taxon>
        <taxon>Streptococcaceae</taxon>
        <taxon>Streptococcus</taxon>
    </lineage>
</organism>
<dbReference type="KEGG" id="splr:C0J00_09540"/>
<dbReference type="OrthoDB" id="2136245at2"/>
<feature type="transmembrane region" description="Helical" evidence="1">
    <location>
        <begin position="152"/>
        <end position="171"/>
    </location>
</feature>
<feature type="transmembrane region" description="Helical" evidence="1">
    <location>
        <begin position="20"/>
        <end position="39"/>
    </location>
</feature>
<protein>
    <submittedName>
        <fullName evidence="2">ABC transporter permease</fullName>
    </submittedName>
</protein>
<gene>
    <name evidence="2" type="ORF">C0J00_09540</name>
</gene>
<reference evidence="2 3" key="2">
    <citation type="submission" date="2018-02" db="EMBL/GenBank/DDBJ databases">
        <title>Whole genome sequencing analysis of Streptococcus pluranimalium isolated from cattle infected mastitis in China.</title>
        <authorList>
            <person name="Zhang J.-R."/>
            <person name="Hu G.-Z."/>
        </authorList>
    </citation>
    <scope>NUCLEOTIDE SEQUENCE [LARGE SCALE GENOMIC DNA]</scope>
    <source>
        <strain evidence="2 3">TH11417</strain>
    </source>
</reference>
<dbReference type="EMBL" id="CP025536">
    <property type="protein sequence ID" value="AUW97326.1"/>
    <property type="molecule type" value="Genomic_DNA"/>
</dbReference>
<feature type="transmembrane region" description="Helical" evidence="1">
    <location>
        <begin position="51"/>
        <end position="70"/>
    </location>
</feature>
<evidence type="ECO:0000313" key="2">
    <source>
        <dbReference type="EMBL" id="AUW97326.1"/>
    </source>
</evidence>
<dbReference type="RefSeq" id="WP_104968631.1">
    <property type="nucleotide sequence ID" value="NZ_CP025536.1"/>
</dbReference>
<feature type="transmembrane region" description="Helical" evidence="1">
    <location>
        <begin position="121"/>
        <end position="145"/>
    </location>
</feature>
<dbReference type="GeneID" id="98394148"/>
<sequence>MANFSSLLWLRWRYLLSNKVILIICGLMPIVDAYLLNIIPDMRGSVSLLSMSINMIYALTAGIFSSMIISEEKEKRNLKTLLLSGVGEAEYLLSIFAFPIVFSTISALVIPMIGGVEIVSWGTYVFVILMTTMVFIALNSTIALLSKTQLQASAYSLMIFFFVTFLPILSAELKGFNTVLNYSFIGLSQAFLTQGKTFELFSQQFCALLVWAILLAVALIYSYKRNLKMRQ</sequence>
<accession>A0A2L0D661</accession>
<reference evidence="2 3" key="1">
    <citation type="submission" date="2017-12" db="EMBL/GenBank/DDBJ databases">
        <authorList>
            <person name="Hurst M.R.H."/>
        </authorList>
    </citation>
    <scope>NUCLEOTIDE SEQUENCE [LARGE SCALE GENOMIC DNA]</scope>
    <source>
        <strain evidence="2 3">TH11417</strain>
    </source>
</reference>
<keyword evidence="1" id="KW-0472">Membrane</keyword>
<keyword evidence="1" id="KW-0812">Transmembrane</keyword>
<feature type="transmembrane region" description="Helical" evidence="1">
    <location>
        <begin position="91"/>
        <end position="115"/>
    </location>
</feature>
<dbReference type="Proteomes" id="UP000238956">
    <property type="component" value="Chromosome"/>
</dbReference>
<keyword evidence="1" id="KW-1133">Transmembrane helix</keyword>
<evidence type="ECO:0000313" key="3">
    <source>
        <dbReference type="Proteomes" id="UP000238956"/>
    </source>
</evidence>
<proteinExistence type="predicted"/>
<keyword evidence="3" id="KW-1185">Reference proteome</keyword>
<evidence type="ECO:0000256" key="1">
    <source>
        <dbReference type="SAM" id="Phobius"/>
    </source>
</evidence>
<name>A0A2L0D661_9STRE</name>